<dbReference type="PANTHER" id="PTHR38340">
    <property type="entry name" value="S-LAYER PROTEIN"/>
    <property type="match status" value="1"/>
</dbReference>
<dbReference type="PRINTS" id="PR00313">
    <property type="entry name" value="CABNDNGRPT"/>
</dbReference>
<keyword evidence="2" id="KW-0964">Secreted</keyword>
<evidence type="ECO:0000313" key="3">
    <source>
        <dbReference type="EMBL" id="RVU14378.1"/>
    </source>
</evidence>
<dbReference type="InterPro" id="IPR018511">
    <property type="entry name" value="Hemolysin-typ_Ca-bd_CS"/>
</dbReference>
<dbReference type="PROSITE" id="PS00330">
    <property type="entry name" value="HEMOLYSIN_CALCIUM"/>
    <property type="match status" value="3"/>
</dbReference>
<dbReference type="InterPro" id="IPR001343">
    <property type="entry name" value="Hemolysn_Ca-bd"/>
</dbReference>
<dbReference type="EMBL" id="SACP01000031">
    <property type="protein sequence ID" value="RVU14378.1"/>
    <property type="molecule type" value="Genomic_DNA"/>
</dbReference>
<dbReference type="InterPro" id="IPR011049">
    <property type="entry name" value="Serralysin-like_metalloprot_C"/>
</dbReference>
<dbReference type="PANTHER" id="PTHR38340:SF1">
    <property type="entry name" value="S-LAYER PROTEIN"/>
    <property type="match status" value="1"/>
</dbReference>
<reference evidence="3 4" key="1">
    <citation type="submission" date="2019-01" db="EMBL/GenBank/DDBJ databases">
        <authorList>
            <person name="Chen W.-M."/>
        </authorList>
    </citation>
    <scope>NUCLEOTIDE SEQUENCE [LARGE SCALE GENOMIC DNA]</scope>
    <source>
        <strain evidence="3 4">TER-1</strain>
    </source>
</reference>
<protein>
    <submittedName>
        <fullName evidence="3">Calcium-binding protein</fullName>
    </submittedName>
</protein>
<dbReference type="Pfam" id="PF00353">
    <property type="entry name" value="HemolysinCabind"/>
    <property type="match status" value="4"/>
</dbReference>
<dbReference type="Gene3D" id="2.150.10.10">
    <property type="entry name" value="Serralysin-like metalloprotease, C-terminal"/>
    <property type="match status" value="2"/>
</dbReference>
<dbReference type="RefSeq" id="WP_127733299.1">
    <property type="nucleotide sequence ID" value="NZ_SACP01000031.1"/>
</dbReference>
<proteinExistence type="predicted"/>
<comment type="subcellular location">
    <subcellularLocation>
        <location evidence="1">Secreted</location>
    </subcellularLocation>
</comment>
<evidence type="ECO:0000256" key="1">
    <source>
        <dbReference type="ARBA" id="ARBA00004613"/>
    </source>
</evidence>
<dbReference type="OrthoDB" id="8229716at2"/>
<organism evidence="3 4">
    <name type="scientific">Methylobacterium oryzihabitans</name>
    <dbReference type="NCBI Taxonomy" id="2499852"/>
    <lineage>
        <taxon>Bacteria</taxon>
        <taxon>Pseudomonadati</taxon>
        <taxon>Pseudomonadota</taxon>
        <taxon>Alphaproteobacteria</taxon>
        <taxon>Hyphomicrobiales</taxon>
        <taxon>Methylobacteriaceae</taxon>
        <taxon>Methylobacterium</taxon>
    </lineage>
</organism>
<accession>A0A3S2YMB2</accession>
<dbReference type="Proteomes" id="UP000286997">
    <property type="component" value="Unassembled WGS sequence"/>
</dbReference>
<dbReference type="GO" id="GO:0005576">
    <property type="term" value="C:extracellular region"/>
    <property type="evidence" value="ECO:0007669"/>
    <property type="project" value="UniProtKB-SubCell"/>
</dbReference>
<dbReference type="GO" id="GO:0005509">
    <property type="term" value="F:calcium ion binding"/>
    <property type="evidence" value="ECO:0007669"/>
    <property type="project" value="InterPro"/>
</dbReference>
<comment type="caution">
    <text evidence="3">The sequence shown here is derived from an EMBL/GenBank/DDBJ whole genome shotgun (WGS) entry which is preliminary data.</text>
</comment>
<dbReference type="AlphaFoldDB" id="A0A3S2YMB2"/>
<evidence type="ECO:0000256" key="2">
    <source>
        <dbReference type="ARBA" id="ARBA00022525"/>
    </source>
</evidence>
<name>A0A3S2YMB2_9HYPH</name>
<dbReference type="InterPro" id="IPR050557">
    <property type="entry name" value="RTX_toxin/Mannuronan_C5-epim"/>
</dbReference>
<sequence length="361" mass="37300">MASIIGQNGNDTLTGTGDADQILGGGGNDVIYGLDKDDYIQGDGGNDTIYGGDNDDVIFGDSPTINVSEAGLNVIYGGAGNDAIWVGIAGDTMYGEGDDDSFYVRGTSGPSRYDGGSGDNKIFIMDFANYNPDHSQHVTLRVSSMNYIQHIVNLSGKAAYIETIGGSLDLTKTNLVDITLIQGQDDADNIKGNVIYDTATNSYRGAIIQGGNNNDTIAGSRLDDTLAGDNGNDGVSGGDGNDYITGGTGQDTLIGGAGFDRLFGGAGSDLLAGQAGNDELTGGSESDLFYFNLNGGQDIITDFQNGVDRIALGSDITNINLFTFQGHAALQLTAGSSASSTYVLLQGVTAAQIDGSDFLWT</sequence>
<gene>
    <name evidence="3" type="ORF">EOE48_23405</name>
</gene>
<evidence type="ECO:0000313" key="4">
    <source>
        <dbReference type="Proteomes" id="UP000286997"/>
    </source>
</evidence>
<dbReference type="SUPFAM" id="SSF51120">
    <property type="entry name" value="beta-Roll"/>
    <property type="match status" value="1"/>
</dbReference>
<keyword evidence="4" id="KW-1185">Reference proteome</keyword>